<dbReference type="AlphaFoldDB" id="A0A915HN79"/>
<accession>A0A915HN79</accession>
<organism evidence="11 12">
    <name type="scientific">Romanomermis culicivorax</name>
    <name type="common">Nematode worm</name>
    <dbReference type="NCBI Taxonomy" id="13658"/>
    <lineage>
        <taxon>Eukaryota</taxon>
        <taxon>Metazoa</taxon>
        <taxon>Ecdysozoa</taxon>
        <taxon>Nematoda</taxon>
        <taxon>Enoplea</taxon>
        <taxon>Dorylaimia</taxon>
        <taxon>Mermithida</taxon>
        <taxon>Mermithoidea</taxon>
        <taxon>Mermithidae</taxon>
        <taxon>Romanomermis</taxon>
    </lineage>
</organism>
<evidence type="ECO:0000256" key="9">
    <source>
        <dbReference type="ARBA" id="ARBA00037847"/>
    </source>
</evidence>
<evidence type="ECO:0000313" key="12">
    <source>
        <dbReference type="WBParaSite" id="nRc.2.0.1.t03154-RA"/>
    </source>
</evidence>
<keyword evidence="5" id="KW-0812">Transmembrane</keyword>
<keyword evidence="4" id="KW-0808">Transferase</keyword>
<evidence type="ECO:0000259" key="10">
    <source>
        <dbReference type="Pfam" id="PF02434"/>
    </source>
</evidence>
<evidence type="ECO:0000256" key="8">
    <source>
        <dbReference type="ARBA" id="ARBA00023136"/>
    </source>
</evidence>
<reference evidence="12" key="1">
    <citation type="submission" date="2022-11" db="UniProtKB">
        <authorList>
            <consortium name="WormBaseParasite"/>
        </authorList>
    </citation>
    <scope>IDENTIFICATION</scope>
</reference>
<dbReference type="OMA" id="ALANKMT"/>
<evidence type="ECO:0000256" key="1">
    <source>
        <dbReference type="ARBA" id="ARBA00004606"/>
    </source>
</evidence>
<evidence type="ECO:0000256" key="7">
    <source>
        <dbReference type="ARBA" id="ARBA00022989"/>
    </source>
</evidence>
<protein>
    <submittedName>
        <fullName evidence="12">Fringe</fullName>
    </submittedName>
</protein>
<keyword evidence="8" id="KW-0472">Membrane</keyword>
<keyword evidence="7" id="KW-1133">Transmembrane helix</keyword>
<dbReference type="Proteomes" id="UP000887565">
    <property type="component" value="Unplaced"/>
</dbReference>
<dbReference type="InterPro" id="IPR003378">
    <property type="entry name" value="Fringe-like_glycosylTrfase"/>
</dbReference>
<dbReference type="Pfam" id="PF02434">
    <property type="entry name" value="Fringe"/>
    <property type="match status" value="1"/>
</dbReference>
<keyword evidence="6" id="KW-0735">Signal-anchor</keyword>
<sequence length="165" mass="18556">MIFFVTDAPDRQLISKTDGHVIVTQCPPTHNRRALCCKMAAELDAYLRSDKSWFCHFDDDNYVNVPKLMQTLSKFDSKRDFYLGKTSTNRPIDLLYKENGITEKISFRFATGGAGFCLSRSLALRMAPLAGYGKLIDIGEKIRLPDDVTVGFIIGICKFGMDNVT</sequence>
<keyword evidence="3" id="KW-0328">Glycosyltransferase</keyword>
<evidence type="ECO:0000256" key="4">
    <source>
        <dbReference type="ARBA" id="ARBA00022679"/>
    </source>
</evidence>
<evidence type="ECO:0000256" key="2">
    <source>
        <dbReference type="ARBA" id="ARBA00008661"/>
    </source>
</evidence>
<dbReference type="PANTHER" id="PTHR10811">
    <property type="entry name" value="FRINGE-RELATED"/>
    <property type="match status" value="1"/>
</dbReference>
<comment type="subcellular location">
    <subcellularLocation>
        <location evidence="9">Endomembrane system</location>
        <topology evidence="9">Single-pass membrane protein</topology>
    </subcellularLocation>
    <subcellularLocation>
        <location evidence="1">Membrane</location>
        <topology evidence="1">Single-pass type II membrane protein</topology>
    </subcellularLocation>
</comment>
<proteinExistence type="inferred from homology"/>
<dbReference type="WBParaSite" id="nRc.2.0.1.t03154-RA">
    <property type="protein sequence ID" value="nRc.2.0.1.t03154-RA"/>
    <property type="gene ID" value="nRc.2.0.1.g03154"/>
</dbReference>
<dbReference type="Gene3D" id="3.90.550.50">
    <property type="match status" value="1"/>
</dbReference>
<evidence type="ECO:0000256" key="6">
    <source>
        <dbReference type="ARBA" id="ARBA00022968"/>
    </source>
</evidence>
<evidence type="ECO:0000256" key="3">
    <source>
        <dbReference type="ARBA" id="ARBA00022676"/>
    </source>
</evidence>
<dbReference type="GO" id="GO:0016020">
    <property type="term" value="C:membrane"/>
    <property type="evidence" value="ECO:0007669"/>
    <property type="project" value="UniProtKB-SubCell"/>
</dbReference>
<evidence type="ECO:0000313" key="11">
    <source>
        <dbReference type="Proteomes" id="UP000887565"/>
    </source>
</evidence>
<evidence type="ECO:0000256" key="5">
    <source>
        <dbReference type="ARBA" id="ARBA00022692"/>
    </source>
</evidence>
<name>A0A915HN79_ROMCU</name>
<dbReference type="GO" id="GO:0016757">
    <property type="term" value="F:glycosyltransferase activity"/>
    <property type="evidence" value="ECO:0007669"/>
    <property type="project" value="UniProtKB-KW"/>
</dbReference>
<comment type="similarity">
    <text evidence="2">Belongs to the glycosyltransferase 31 family.</text>
</comment>
<feature type="domain" description="Fringe-like glycosyltransferase" evidence="10">
    <location>
        <begin position="3"/>
        <end position="155"/>
    </location>
</feature>
<dbReference type="GO" id="GO:0012505">
    <property type="term" value="C:endomembrane system"/>
    <property type="evidence" value="ECO:0007669"/>
    <property type="project" value="UniProtKB-SubCell"/>
</dbReference>
<keyword evidence="11" id="KW-1185">Reference proteome</keyword>